<organism evidence="3 4">
    <name type="scientific">Aspergillus glaucus CBS 516.65</name>
    <dbReference type="NCBI Taxonomy" id="1160497"/>
    <lineage>
        <taxon>Eukaryota</taxon>
        <taxon>Fungi</taxon>
        <taxon>Dikarya</taxon>
        <taxon>Ascomycota</taxon>
        <taxon>Pezizomycotina</taxon>
        <taxon>Eurotiomycetes</taxon>
        <taxon>Eurotiomycetidae</taxon>
        <taxon>Eurotiales</taxon>
        <taxon>Aspergillaceae</taxon>
        <taxon>Aspergillus</taxon>
        <taxon>Aspergillus subgen. Aspergillus</taxon>
    </lineage>
</organism>
<keyword evidence="4" id="KW-1185">Reference proteome</keyword>
<dbReference type="AlphaFoldDB" id="A0A1L9V3B0"/>
<name>A0A1L9V3B0_ASPGL</name>
<dbReference type="InterPro" id="IPR022226">
    <property type="entry name" value="DUF3752"/>
</dbReference>
<dbReference type="OrthoDB" id="73491at2759"/>
<evidence type="ECO:0000259" key="2">
    <source>
        <dbReference type="Pfam" id="PF12572"/>
    </source>
</evidence>
<accession>A0A1L9V3B0</accession>
<evidence type="ECO:0000313" key="4">
    <source>
        <dbReference type="Proteomes" id="UP000184300"/>
    </source>
</evidence>
<feature type="compositionally biased region" description="Basic and acidic residues" evidence="1">
    <location>
        <begin position="163"/>
        <end position="191"/>
    </location>
</feature>
<dbReference type="VEuPathDB" id="FungiDB:ASPGLDRAFT_62548"/>
<protein>
    <recommendedName>
        <fullName evidence="2">DUF3752 domain-containing protein</fullName>
    </recommendedName>
</protein>
<dbReference type="InterPro" id="IPR046331">
    <property type="entry name" value="GPAM1-like"/>
</dbReference>
<sequence length="248" mass="27867">MDDSRKRKLNDTADSDYGDKTGGKRKIIGPALPSEHDQKISHDDDSDDSDDDIGPILPPSGTEHLRLDNKPDNAGLLSKENQIHTNSRQRDEWMLQPPEESDWTSRVDPTKLRNRKFQTGRSTRGPPVANRVDSSWTENPEQKMERIRDEVMGVKTSMPVKDGSNHSEASRISDATHERIQKYNEATRKDVAQQSGLKLGDNGEDPGMRPFDREKDMATSSSISNAQRRELLNKAADFGSRFTGGRLL</sequence>
<proteinExistence type="predicted"/>
<evidence type="ECO:0000256" key="1">
    <source>
        <dbReference type="SAM" id="MobiDB-lite"/>
    </source>
</evidence>
<dbReference type="Pfam" id="PF12572">
    <property type="entry name" value="DUF3752"/>
    <property type="match status" value="1"/>
</dbReference>
<feature type="compositionally biased region" description="Basic and acidic residues" evidence="1">
    <location>
        <begin position="206"/>
        <end position="217"/>
    </location>
</feature>
<feature type="domain" description="DUF3752" evidence="2">
    <location>
        <begin position="97"/>
        <end position="243"/>
    </location>
</feature>
<dbReference type="EMBL" id="KV878949">
    <property type="protein sequence ID" value="OJJ78423.1"/>
    <property type="molecule type" value="Genomic_DNA"/>
</dbReference>
<feature type="compositionally biased region" description="Acidic residues" evidence="1">
    <location>
        <begin position="44"/>
        <end position="53"/>
    </location>
</feature>
<reference evidence="4" key="1">
    <citation type="journal article" date="2017" name="Genome Biol.">
        <title>Comparative genomics reveals high biological diversity and specific adaptations in the industrially and medically important fungal genus Aspergillus.</title>
        <authorList>
            <person name="de Vries R.P."/>
            <person name="Riley R."/>
            <person name="Wiebenga A."/>
            <person name="Aguilar-Osorio G."/>
            <person name="Amillis S."/>
            <person name="Uchima C.A."/>
            <person name="Anderluh G."/>
            <person name="Asadollahi M."/>
            <person name="Askin M."/>
            <person name="Barry K."/>
            <person name="Battaglia E."/>
            <person name="Bayram O."/>
            <person name="Benocci T."/>
            <person name="Braus-Stromeyer S.A."/>
            <person name="Caldana C."/>
            <person name="Canovas D."/>
            <person name="Cerqueira G.C."/>
            <person name="Chen F."/>
            <person name="Chen W."/>
            <person name="Choi C."/>
            <person name="Clum A."/>
            <person name="Dos Santos R.A."/>
            <person name="Damasio A.R."/>
            <person name="Diallinas G."/>
            <person name="Emri T."/>
            <person name="Fekete E."/>
            <person name="Flipphi M."/>
            <person name="Freyberg S."/>
            <person name="Gallo A."/>
            <person name="Gournas C."/>
            <person name="Habgood R."/>
            <person name="Hainaut M."/>
            <person name="Harispe M.L."/>
            <person name="Henrissat B."/>
            <person name="Hilden K.S."/>
            <person name="Hope R."/>
            <person name="Hossain A."/>
            <person name="Karabika E."/>
            <person name="Karaffa L."/>
            <person name="Karanyi Z."/>
            <person name="Krasevec N."/>
            <person name="Kuo A."/>
            <person name="Kusch H."/>
            <person name="LaButti K."/>
            <person name="Lagendijk E.L."/>
            <person name="Lapidus A."/>
            <person name="Levasseur A."/>
            <person name="Lindquist E."/>
            <person name="Lipzen A."/>
            <person name="Logrieco A.F."/>
            <person name="MacCabe A."/>
            <person name="Maekelae M.R."/>
            <person name="Malavazi I."/>
            <person name="Melin P."/>
            <person name="Meyer V."/>
            <person name="Mielnichuk N."/>
            <person name="Miskei M."/>
            <person name="Molnar A.P."/>
            <person name="Mule G."/>
            <person name="Ngan C.Y."/>
            <person name="Orejas M."/>
            <person name="Orosz E."/>
            <person name="Ouedraogo J.P."/>
            <person name="Overkamp K.M."/>
            <person name="Park H.-S."/>
            <person name="Perrone G."/>
            <person name="Piumi F."/>
            <person name="Punt P.J."/>
            <person name="Ram A.F."/>
            <person name="Ramon A."/>
            <person name="Rauscher S."/>
            <person name="Record E."/>
            <person name="Riano-Pachon D.M."/>
            <person name="Robert V."/>
            <person name="Roehrig J."/>
            <person name="Ruller R."/>
            <person name="Salamov A."/>
            <person name="Salih N.S."/>
            <person name="Samson R.A."/>
            <person name="Sandor E."/>
            <person name="Sanguinetti M."/>
            <person name="Schuetze T."/>
            <person name="Sepcic K."/>
            <person name="Shelest E."/>
            <person name="Sherlock G."/>
            <person name="Sophianopoulou V."/>
            <person name="Squina F.M."/>
            <person name="Sun H."/>
            <person name="Susca A."/>
            <person name="Todd R.B."/>
            <person name="Tsang A."/>
            <person name="Unkles S.E."/>
            <person name="van de Wiele N."/>
            <person name="van Rossen-Uffink D."/>
            <person name="Oliveira J.V."/>
            <person name="Vesth T.C."/>
            <person name="Visser J."/>
            <person name="Yu J.-H."/>
            <person name="Zhou M."/>
            <person name="Andersen M.R."/>
            <person name="Archer D.B."/>
            <person name="Baker S.E."/>
            <person name="Benoit I."/>
            <person name="Brakhage A.A."/>
            <person name="Braus G.H."/>
            <person name="Fischer R."/>
            <person name="Frisvad J.C."/>
            <person name="Goldman G.H."/>
            <person name="Houbraken J."/>
            <person name="Oakley B."/>
            <person name="Pocsi I."/>
            <person name="Scazzocchio C."/>
            <person name="Seiboth B."/>
            <person name="vanKuyk P.A."/>
            <person name="Wortman J."/>
            <person name="Dyer P.S."/>
            <person name="Grigoriev I.V."/>
        </authorList>
    </citation>
    <scope>NUCLEOTIDE SEQUENCE [LARGE SCALE GENOMIC DNA]</scope>
    <source>
        <strain evidence="4">CBS 516.65</strain>
    </source>
</reference>
<feature type="region of interest" description="Disordered" evidence="1">
    <location>
        <begin position="1"/>
        <end position="227"/>
    </location>
</feature>
<dbReference type="Proteomes" id="UP000184300">
    <property type="component" value="Unassembled WGS sequence"/>
</dbReference>
<feature type="compositionally biased region" description="Basic and acidic residues" evidence="1">
    <location>
        <begin position="140"/>
        <end position="152"/>
    </location>
</feature>
<dbReference type="RefSeq" id="XP_022395121.1">
    <property type="nucleotide sequence ID" value="XM_022548538.1"/>
</dbReference>
<evidence type="ECO:0000313" key="3">
    <source>
        <dbReference type="EMBL" id="OJJ78423.1"/>
    </source>
</evidence>
<feature type="compositionally biased region" description="Basic and acidic residues" evidence="1">
    <location>
        <begin position="34"/>
        <end position="43"/>
    </location>
</feature>
<gene>
    <name evidence="3" type="ORF">ASPGLDRAFT_62548</name>
</gene>
<dbReference type="PANTHER" id="PTHR46370:SF1">
    <property type="entry name" value="GPALPP MOTIFS-CONTAINING PROTEIN 1"/>
    <property type="match status" value="1"/>
</dbReference>
<dbReference type="PANTHER" id="PTHR46370">
    <property type="entry name" value="GPALPP MOTIFS-CONTAINING PROTEIN 1"/>
    <property type="match status" value="1"/>
</dbReference>
<dbReference type="GeneID" id="34464798"/>